<dbReference type="Gene3D" id="2.60.220.30">
    <property type="match status" value="1"/>
</dbReference>
<reference evidence="1 2" key="1">
    <citation type="journal article" date="2017" name="PLoS Biol.">
        <title>The sea cucumber genome provides insights into morphological evolution and visceral regeneration.</title>
        <authorList>
            <person name="Zhang X."/>
            <person name="Sun L."/>
            <person name="Yuan J."/>
            <person name="Sun Y."/>
            <person name="Gao Y."/>
            <person name="Zhang L."/>
            <person name="Li S."/>
            <person name="Dai H."/>
            <person name="Hamel J.F."/>
            <person name="Liu C."/>
            <person name="Yu Y."/>
            <person name="Liu S."/>
            <person name="Lin W."/>
            <person name="Guo K."/>
            <person name="Jin S."/>
            <person name="Xu P."/>
            <person name="Storey K.B."/>
            <person name="Huan P."/>
            <person name="Zhang T."/>
            <person name="Zhou Y."/>
            <person name="Zhang J."/>
            <person name="Lin C."/>
            <person name="Li X."/>
            <person name="Xing L."/>
            <person name="Huo D."/>
            <person name="Sun M."/>
            <person name="Wang L."/>
            <person name="Mercier A."/>
            <person name="Li F."/>
            <person name="Yang H."/>
            <person name="Xiang J."/>
        </authorList>
    </citation>
    <scope>NUCLEOTIDE SEQUENCE [LARGE SCALE GENOMIC DNA]</scope>
    <source>
        <strain evidence="1">Shaxun</strain>
        <tissue evidence="1">Muscle</tissue>
    </source>
</reference>
<dbReference type="AlphaFoldDB" id="A0A2G8KKK3"/>
<name>A0A2G8KKK3_STIJA</name>
<dbReference type="GO" id="GO:0016020">
    <property type="term" value="C:membrane"/>
    <property type="evidence" value="ECO:0007669"/>
    <property type="project" value="InterPro"/>
</dbReference>
<comment type="caution">
    <text evidence="1">The sequence shown here is derived from an EMBL/GenBank/DDBJ whole genome shotgun (WGS) entry which is preliminary data.</text>
</comment>
<protein>
    <recommendedName>
        <fullName evidence="3">ZU5 domain-containing protein</fullName>
    </recommendedName>
</protein>
<dbReference type="EMBL" id="MRZV01000519">
    <property type="protein sequence ID" value="PIK48488.1"/>
    <property type="molecule type" value="Genomic_DNA"/>
</dbReference>
<organism evidence="1 2">
    <name type="scientific">Stichopus japonicus</name>
    <name type="common">Sea cucumber</name>
    <dbReference type="NCBI Taxonomy" id="307972"/>
    <lineage>
        <taxon>Eukaryota</taxon>
        <taxon>Metazoa</taxon>
        <taxon>Echinodermata</taxon>
        <taxon>Eleutherozoa</taxon>
        <taxon>Echinozoa</taxon>
        <taxon>Holothuroidea</taxon>
        <taxon>Aspidochirotacea</taxon>
        <taxon>Aspidochirotida</taxon>
        <taxon>Stichopodidae</taxon>
        <taxon>Apostichopus</taxon>
    </lineage>
</organism>
<evidence type="ECO:0000313" key="2">
    <source>
        <dbReference type="Proteomes" id="UP000230750"/>
    </source>
</evidence>
<proteinExistence type="predicted"/>
<dbReference type="GO" id="GO:0005042">
    <property type="term" value="F:netrin receptor activity"/>
    <property type="evidence" value="ECO:0007669"/>
    <property type="project" value="InterPro"/>
</dbReference>
<sequence length="243" mass="28012">MKIIPQPCDAQDALKFERNSVVVVELLPNNCRFQCPVSLTLPHCLQLKEEYERNSIDVLISHHDEGFKPKWELLHDARFNLCKENCTISLKSFCWVTYEIHDKIVEAKRIKLYTAGKKMRLKDRITKVEVGFYPDLPGSGKILELNKDMHLSQRKPFVFLKTGEEPLLINLHKVVPKEWNNSQPDENPKIIPFDSVSISEERSCPFVLERSGDDTDIPLCIFKVGQKGRNDVELTIRPDVLTA</sequence>
<keyword evidence="2" id="KW-1185">Reference proteome</keyword>
<dbReference type="OrthoDB" id="10443395at2759"/>
<gene>
    <name evidence="1" type="ORF">BSL78_14637</name>
</gene>
<evidence type="ECO:0000313" key="1">
    <source>
        <dbReference type="EMBL" id="PIK48488.1"/>
    </source>
</evidence>
<evidence type="ECO:0008006" key="3">
    <source>
        <dbReference type="Google" id="ProtNLM"/>
    </source>
</evidence>
<dbReference type="Proteomes" id="UP000230750">
    <property type="component" value="Unassembled WGS sequence"/>
</dbReference>
<dbReference type="PANTHER" id="PTHR12582:SF41">
    <property type="entry name" value="UNC5C-LIKE PROTEIN"/>
    <property type="match status" value="1"/>
</dbReference>
<dbReference type="PANTHER" id="PTHR12582">
    <property type="entry name" value="NETRIN RECEPTOR UNC5"/>
    <property type="match status" value="1"/>
</dbReference>
<dbReference type="InterPro" id="IPR037936">
    <property type="entry name" value="UNC5A-D"/>
</dbReference>
<accession>A0A2G8KKK3</accession>